<dbReference type="InterPro" id="IPR001667">
    <property type="entry name" value="DDH_dom"/>
</dbReference>
<sequence length="467" mass="52915">MEYLLNLKKAVKILRKNRDKKILVCTHIDTDGINSRIILENVLERLNIEAEFLFLRQIDYGTIDTIPFDNDLIIFADLGSGQIDLINEKLKETSKKPKIIILDHHIVSNEKIPENIVNVNPHNDGIDGGKEICGAGVCYLFAKICDPRFTDLAKYAVLGAVGDVQSLEGNLIGLNRDVILRDAVKAGDISVSPDLQFYGKHTRPLFTSIKYFTDVRTDLTDNDSRIINFINNVNRKHGTDIIPKDYLCDLTFDQKKIMGSEFLHKCSRYIPPAWRIHLPKVIFGESYELTNEEFKSNLKNLEEFSTCINGCSRYDEYDVPLEVLKGDRDKNYSKMLKMLKKHKRNLAGSMNFLRNDVEIVQKENFQYFKVDKNAIKGNIVGIVAGMSYSLEKVDWKKPIFAVSEMDDGYKVSARCPKLLSFAEDINLASAINYASKKVGGSGGGHKFACGAYIPEIGDFVKYLEEKL</sequence>
<dbReference type="SUPFAM" id="SSF64182">
    <property type="entry name" value="DHH phosphoesterases"/>
    <property type="match status" value="1"/>
</dbReference>
<dbReference type="Pfam" id="PF02272">
    <property type="entry name" value="DHHA1"/>
    <property type="match status" value="1"/>
</dbReference>
<dbReference type="Pfam" id="PF01368">
    <property type="entry name" value="DHH"/>
    <property type="match status" value="1"/>
</dbReference>
<dbReference type="KEGG" id="mmad:MMJJ_11500"/>
<dbReference type="EMBL" id="CP026606">
    <property type="protein sequence ID" value="AVB76537.1"/>
    <property type="molecule type" value="Genomic_DNA"/>
</dbReference>
<dbReference type="GeneID" id="36102237"/>
<dbReference type="GO" id="GO:0004527">
    <property type="term" value="F:exonuclease activity"/>
    <property type="evidence" value="ECO:0007669"/>
    <property type="project" value="UniProtKB-KW"/>
</dbReference>
<feature type="domain" description="DDH" evidence="1">
    <location>
        <begin position="21"/>
        <end position="143"/>
    </location>
</feature>
<accession>A0A2L1CAZ1</accession>
<evidence type="ECO:0000313" key="8">
    <source>
        <dbReference type="Proteomes" id="UP000590564"/>
    </source>
</evidence>
<evidence type="ECO:0000313" key="5">
    <source>
        <dbReference type="EMBL" id="MBB6496949.1"/>
    </source>
</evidence>
<evidence type="ECO:0000259" key="2">
    <source>
        <dbReference type="Pfam" id="PF02272"/>
    </source>
</evidence>
<evidence type="ECO:0000313" key="6">
    <source>
        <dbReference type="Proteomes" id="UP000239462"/>
    </source>
</evidence>
<reference evidence="3" key="2">
    <citation type="submission" date="2018-02" db="EMBL/GenBank/DDBJ databases">
        <title>Complete genome sequence of the Methanococcus maripaludis type strain JJ (DSM 2067), a model for selenoprotein synthesis in Archaea.</title>
        <authorList>
            <person name="Poehlein A."/>
            <person name="Heym D."/>
            <person name="Quitzke V."/>
            <person name="Fersch J."/>
            <person name="Daniel R."/>
            <person name="Rother M."/>
        </authorList>
    </citation>
    <scope>NUCLEOTIDE SEQUENCE [LARGE SCALE GENOMIC DNA]</scope>
    <source>
        <strain evidence="3">DSM 2067</strain>
    </source>
</reference>
<dbReference type="RefSeq" id="WP_104838036.1">
    <property type="nucleotide sequence ID" value="NZ_CP026606.1"/>
</dbReference>
<dbReference type="EC" id="3.1.-.-" evidence="3"/>
<dbReference type="InterPro" id="IPR038763">
    <property type="entry name" value="DHH_sf"/>
</dbReference>
<name>A0A2L1CAZ1_METMI</name>
<evidence type="ECO:0000313" key="7">
    <source>
        <dbReference type="Proteomes" id="UP000567099"/>
    </source>
</evidence>
<dbReference type="PANTHER" id="PTHR30255:SF3">
    <property type="entry name" value="SINGLE-STRANDED-DNA-SPECIFIC EXONUCLEASE RECJ"/>
    <property type="match status" value="1"/>
</dbReference>
<dbReference type="EMBL" id="JACDUO010000001">
    <property type="protein sequence ID" value="MBA2863046.1"/>
    <property type="molecule type" value="Genomic_DNA"/>
</dbReference>
<dbReference type="AlphaFoldDB" id="A0A2L1CAZ1"/>
<dbReference type="InterPro" id="IPR053584">
    <property type="entry name" value="RecJ_exonuclease"/>
</dbReference>
<evidence type="ECO:0000313" key="4">
    <source>
        <dbReference type="EMBL" id="MBA2863046.1"/>
    </source>
</evidence>
<keyword evidence="3" id="KW-0540">Nuclease</keyword>
<gene>
    <name evidence="3" type="primary">yorK</name>
    <name evidence="4" type="ORF">HNP94_000046</name>
    <name evidence="5" type="ORF">HNP96_000970</name>
    <name evidence="3" type="ORF">MMJJ_11500</name>
</gene>
<dbReference type="Proteomes" id="UP000590564">
    <property type="component" value="Unassembled WGS sequence"/>
</dbReference>
<feature type="domain" description="DHHA1" evidence="2">
    <location>
        <begin position="367"/>
        <end position="465"/>
    </location>
</feature>
<dbReference type="NCBIfam" id="NF040701">
    <property type="entry name" value="RecJ_Meth"/>
    <property type="match status" value="1"/>
</dbReference>
<organism evidence="3 6">
    <name type="scientific">Methanococcus maripaludis</name>
    <name type="common">Methanococcus deltae</name>
    <dbReference type="NCBI Taxonomy" id="39152"/>
    <lineage>
        <taxon>Archaea</taxon>
        <taxon>Methanobacteriati</taxon>
        <taxon>Methanobacteriota</taxon>
        <taxon>Methanomada group</taxon>
        <taxon>Methanococci</taxon>
        <taxon>Methanococcales</taxon>
        <taxon>Methanococcaceae</taxon>
        <taxon>Methanococcus</taxon>
    </lineage>
</organism>
<proteinExistence type="predicted"/>
<dbReference type="InterPro" id="IPR003156">
    <property type="entry name" value="DHHA1_dom"/>
</dbReference>
<dbReference type="Gene3D" id="3.10.310.30">
    <property type="match status" value="1"/>
</dbReference>
<dbReference type="EMBL" id="JACHED010000001">
    <property type="protein sequence ID" value="MBB6496949.1"/>
    <property type="molecule type" value="Genomic_DNA"/>
</dbReference>
<reference evidence="6" key="1">
    <citation type="journal article" date="2018" name="Genome Announc.">
        <title>Complete Genome Sequence of the Methanococcus maripaludis Type Strain JJ (DSM 2067), a Model for Selenoprotein Synthesis in Archaea.</title>
        <authorList>
            <person name="Poehlein A."/>
            <person name="Heym D."/>
            <person name="Quitzke V."/>
            <person name="Fersch J."/>
            <person name="Daniel R."/>
            <person name="Rother M."/>
        </authorList>
    </citation>
    <scope>NUCLEOTIDE SEQUENCE [LARGE SCALE GENOMIC DNA]</scope>
    <source>
        <strain evidence="6">DSM 2067</strain>
    </source>
</reference>
<evidence type="ECO:0000313" key="3">
    <source>
        <dbReference type="EMBL" id="AVB76537.1"/>
    </source>
</evidence>
<dbReference type="Proteomes" id="UP000567099">
    <property type="component" value="Unassembled WGS sequence"/>
</dbReference>
<keyword evidence="3" id="KW-0269">Exonuclease</keyword>
<reference evidence="5 8" key="3">
    <citation type="submission" date="2020-08" db="EMBL/GenBank/DDBJ databases">
        <title>Genomic Encyclopedia of Type Strains, Phase IV (KMG-V): Genome sequencing to study the core and pangenomes of soil and plant-associated prokaryotes.</title>
        <authorList>
            <person name="Whitman W."/>
        </authorList>
    </citation>
    <scope>NUCLEOTIDE SEQUENCE [LARGE SCALE GENOMIC DNA]</scope>
    <source>
        <strain evidence="4 7">C13</strain>
        <strain evidence="5 8">D1</strain>
    </source>
</reference>
<dbReference type="Proteomes" id="UP000239462">
    <property type="component" value="Chromosome"/>
</dbReference>
<dbReference type="InterPro" id="IPR051673">
    <property type="entry name" value="SSDNA_exonuclease_RecJ"/>
</dbReference>
<keyword evidence="3" id="KW-0378">Hydrolase</keyword>
<dbReference type="PANTHER" id="PTHR30255">
    <property type="entry name" value="SINGLE-STRANDED-DNA-SPECIFIC EXONUCLEASE RECJ"/>
    <property type="match status" value="1"/>
</dbReference>
<protein>
    <submittedName>
        <fullName evidence="4">RecJ-like exonuclease</fullName>
    </submittedName>
    <submittedName>
        <fullName evidence="3">SPBc2 prophage-derived single-strand DNA-specific exonuclease YorK</fullName>
        <ecNumber evidence="3">3.1.-.-</ecNumber>
    </submittedName>
</protein>
<evidence type="ECO:0000259" key="1">
    <source>
        <dbReference type="Pfam" id="PF01368"/>
    </source>
</evidence>
<dbReference type="Gene3D" id="3.90.1640.30">
    <property type="match status" value="1"/>
</dbReference>
<dbReference type="GO" id="GO:0003676">
    <property type="term" value="F:nucleic acid binding"/>
    <property type="evidence" value="ECO:0007669"/>
    <property type="project" value="InterPro"/>
</dbReference>